<evidence type="ECO:0000313" key="11">
    <source>
        <dbReference type="EMBL" id="TPX76624.1"/>
    </source>
</evidence>
<dbReference type="GO" id="GO:0000272">
    <property type="term" value="P:polysaccharide catabolic process"/>
    <property type="evidence" value="ECO:0007669"/>
    <property type="project" value="UniProtKB-KW"/>
</dbReference>
<evidence type="ECO:0000256" key="3">
    <source>
        <dbReference type="ARBA" id="ARBA00023024"/>
    </source>
</evidence>
<dbReference type="InterPro" id="IPR050314">
    <property type="entry name" value="Glycosyl_Hydrlase_18"/>
</dbReference>
<evidence type="ECO:0000256" key="2">
    <source>
        <dbReference type="ARBA" id="ARBA00022801"/>
    </source>
</evidence>
<dbReference type="SMART" id="SM00636">
    <property type="entry name" value="Glyco_18"/>
    <property type="match status" value="1"/>
</dbReference>
<proteinExistence type="predicted"/>
<evidence type="ECO:0000313" key="12">
    <source>
        <dbReference type="Proteomes" id="UP000320333"/>
    </source>
</evidence>
<comment type="caution">
    <text evidence="11">The sequence shown here is derived from an EMBL/GenBank/DDBJ whole genome shotgun (WGS) entry which is preliminary data.</text>
</comment>
<keyword evidence="12" id="KW-1185">Reference proteome</keyword>
<dbReference type="STRING" id="246404.A0A507FJY4"/>
<evidence type="ECO:0000256" key="6">
    <source>
        <dbReference type="ARBA" id="ARBA00023326"/>
    </source>
</evidence>
<evidence type="ECO:0000259" key="10">
    <source>
        <dbReference type="PROSITE" id="PS51910"/>
    </source>
</evidence>
<dbReference type="Pfam" id="PF00704">
    <property type="entry name" value="Glyco_hydro_18"/>
    <property type="match status" value="1"/>
</dbReference>
<feature type="signal peptide" evidence="9">
    <location>
        <begin position="1"/>
        <end position="15"/>
    </location>
</feature>
<keyword evidence="3" id="KW-0146">Chitin degradation</keyword>
<gene>
    <name evidence="11" type="ORF">CcCBS67573_g02100</name>
</gene>
<keyword evidence="9" id="KW-0732">Signal</keyword>
<accession>A0A507FJY4</accession>
<evidence type="ECO:0000256" key="9">
    <source>
        <dbReference type="SAM" id="SignalP"/>
    </source>
</evidence>
<dbReference type="PANTHER" id="PTHR11177:SF317">
    <property type="entry name" value="CHITINASE 12-RELATED"/>
    <property type="match status" value="1"/>
</dbReference>
<feature type="chain" id="PRO_5021357114" evidence="9">
    <location>
        <begin position="16"/>
        <end position="642"/>
    </location>
</feature>
<keyword evidence="5 7" id="KW-0326">Glycosidase</keyword>
<sequence>MLLLAIISMAQLGLALPACYTTWAPGAYTGGAKVSNKGSNYKANWWSDKEPSLDSAAWGAWTNEGPCETGAASSSVVPPTSASPKPSTTSVAPPTSASPKPSTTSVAPPTSSVAPSPTSVKPSTSSVPPASSQVPTTATSKTSSAVSPVPTSNLPVCWAPYSTYVFHPLVVYQPGNKVSYQGVNYIVAYQGAAGPPNAAAGSGWNSQGPCQGTSFAYRPFVSPGIIGYWTQWSIYSRAQNTIDKVDLTGFTGINYAFVNLAANGQLVTFDDNADSKWLRGFTSVRDKYPNLRTIVSIGGWSGSQHFSTVAASDSLTQTFVKTVHTFLDTFGFDGVDLDWEYPSGGGLECNTVNDADPPNFVKLLAALRAELGPDRSISLAVSGETTAYIQKSTGINYIPEIFKYINYAQIMSYDFYGSWSSYADFNSPLNAPGPNDPVQPAANNNGYTQSLSHTSTVNAWIKAGAKASQLTNGIGFYGRSWSVGTGNATLPNNGLYNRCNSWDGTKCTAGSTTVGDYLDVKPWAPPASSTGKSCGAPYNSGVWMYLNMRGAGGQQGAPLASGPTSGSNGWNRQYFDFAQSPTVYTPKNFQNVPSFVSYDDPVSVKAKAAWAKQQNLGGTMVWELSQDYNNEMVNALRAGWGA</sequence>
<dbReference type="InterPro" id="IPR017853">
    <property type="entry name" value="GH"/>
</dbReference>
<dbReference type="Gene3D" id="3.20.20.80">
    <property type="entry name" value="Glycosidases"/>
    <property type="match status" value="2"/>
</dbReference>
<keyword evidence="6" id="KW-0624">Polysaccharide degradation</keyword>
<reference evidence="11 12" key="1">
    <citation type="journal article" date="2019" name="Sci. Rep.">
        <title>Comparative genomics of chytrid fungi reveal insights into the obligate biotrophic and pathogenic lifestyle of Synchytrium endobioticum.</title>
        <authorList>
            <person name="van de Vossenberg B.T.L.H."/>
            <person name="Warris S."/>
            <person name="Nguyen H.D.T."/>
            <person name="van Gent-Pelzer M.P.E."/>
            <person name="Joly D.L."/>
            <person name="van de Geest H.C."/>
            <person name="Bonants P.J.M."/>
            <person name="Smith D.S."/>
            <person name="Levesque C.A."/>
            <person name="van der Lee T.A.J."/>
        </authorList>
    </citation>
    <scope>NUCLEOTIDE SEQUENCE [LARGE SCALE GENOMIC DNA]</scope>
    <source>
        <strain evidence="11 12">CBS 675.73</strain>
    </source>
</reference>
<keyword evidence="4" id="KW-0119">Carbohydrate metabolism</keyword>
<dbReference type="PANTHER" id="PTHR11177">
    <property type="entry name" value="CHITINASE"/>
    <property type="match status" value="1"/>
</dbReference>
<dbReference type="InterPro" id="IPR001579">
    <property type="entry name" value="Glyco_hydro_18_chit_AS"/>
</dbReference>
<dbReference type="GO" id="GO:0008061">
    <property type="term" value="F:chitin binding"/>
    <property type="evidence" value="ECO:0007669"/>
    <property type="project" value="InterPro"/>
</dbReference>
<keyword evidence="2 7" id="KW-0378">Hydrolase</keyword>
<feature type="domain" description="GH18" evidence="10">
    <location>
        <begin position="223"/>
        <end position="642"/>
    </location>
</feature>
<dbReference type="GO" id="GO:0030246">
    <property type="term" value="F:carbohydrate binding"/>
    <property type="evidence" value="ECO:0007669"/>
    <property type="project" value="InterPro"/>
</dbReference>
<feature type="compositionally biased region" description="Low complexity" evidence="8">
    <location>
        <begin position="71"/>
        <end position="149"/>
    </location>
</feature>
<dbReference type="SUPFAM" id="SSF51055">
    <property type="entry name" value="Carbohydrate binding domain"/>
    <property type="match status" value="1"/>
</dbReference>
<dbReference type="InterPro" id="IPR036573">
    <property type="entry name" value="CBM_sf_5/12"/>
</dbReference>
<dbReference type="SUPFAM" id="SSF51445">
    <property type="entry name" value="(Trans)glycosidases"/>
    <property type="match status" value="1"/>
</dbReference>
<dbReference type="Proteomes" id="UP000320333">
    <property type="component" value="Unassembled WGS sequence"/>
</dbReference>
<evidence type="ECO:0000256" key="8">
    <source>
        <dbReference type="SAM" id="MobiDB-lite"/>
    </source>
</evidence>
<protein>
    <submittedName>
        <fullName evidence="11">Chitinase</fullName>
    </submittedName>
</protein>
<dbReference type="PROSITE" id="PS01095">
    <property type="entry name" value="GH18_1"/>
    <property type="match status" value="1"/>
</dbReference>
<dbReference type="OrthoDB" id="73875at2759"/>
<evidence type="ECO:0000256" key="7">
    <source>
        <dbReference type="RuleBase" id="RU000489"/>
    </source>
</evidence>
<dbReference type="InterPro" id="IPR001223">
    <property type="entry name" value="Glyco_hydro18_cat"/>
</dbReference>
<dbReference type="InterPro" id="IPR011583">
    <property type="entry name" value="Chitinase_II/V-like_cat"/>
</dbReference>
<dbReference type="AlphaFoldDB" id="A0A507FJY4"/>
<dbReference type="GO" id="GO:0006032">
    <property type="term" value="P:chitin catabolic process"/>
    <property type="evidence" value="ECO:0007669"/>
    <property type="project" value="UniProtKB-KW"/>
</dbReference>
<dbReference type="InterPro" id="IPR003610">
    <property type="entry name" value="CBM5/12"/>
</dbReference>
<dbReference type="GO" id="GO:0008843">
    <property type="term" value="F:endochitinase activity"/>
    <property type="evidence" value="ECO:0007669"/>
    <property type="project" value="UniProtKB-EC"/>
</dbReference>
<dbReference type="CDD" id="cd12215">
    <property type="entry name" value="ChiC_BD"/>
    <property type="match status" value="1"/>
</dbReference>
<feature type="region of interest" description="Disordered" evidence="8">
    <location>
        <begin position="56"/>
        <end position="149"/>
    </location>
</feature>
<evidence type="ECO:0000256" key="5">
    <source>
        <dbReference type="ARBA" id="ARBA00023295"/>
    </source>
</evidence>
<dbReference type="Gene3D" id="2.10.10.20">
    <property type="entry name" value="Carbohydrate-binding module superfamily 5/12"/>
    <property type="match status" value="1"/>
</dbReference>
<evidence type="ECO:0000256" key="1">
    <source>
        <dbReference type="ARBA" id="ARBA00000822"/>
    </source>
</evidence>
<name>A0A507FJY4_9FUNG</name>
<dbReference type="EMBL" id="QEAP01000041">
    <property type="protein sequence ID" value="TPX76624.1"/>
    <property type="molecule type" value="Genomic_DNA"/>
</dbReference>
<dbReference type="PROSITE" id="PS51910">
    <property type="entry name" value="GH18_2"/>
    <property type="match status" value="1"/>
</dbReference>
<dbReference type="SMART" id="SM00495">
    <property type="entry name" value="ChtBD3"/>
    <property type="match status" value="1"/>
</dbReference>
<organism evidence="11 12">
    <name type="scientific">Chytriomyces confervae</name>
    <dbReference type="NCBI Taxonomy" id="246404"/>
    <lineage>
        <taxon>Eukaryota</taxon>
        <taxon>Fungi</taxon>
        <taxon>Fungi incertae sedis</taxon>
        <taxon>Chytridiomycota</taxon>
        <taxon>Chytridiomycota incertae sedis</taxon>
        <taxon>Chytridiomycetes</taxon>
        <taxon>Chytridiales</taxon>
        <taxon>Chytriomycetaceae</taxon>
        <taxon>Chytriomyces</taxon>
    </lineage>
</organism>
<evidence type="ECO:0000256" key="4">
    <source>
        <dbReference type="ARBA" id="ARBA00023277"/>
    </source>
</evidence>
<dbReference type="GO" id="GO:0005576">
    <property type="term" value="C:extracellular region"/>
    <property type="evidence" value="ECO:0007669"/>
    <property type="project" value="InterPro"/>
</dbReference>
<comment type="catalytic activity">
    <reaction evidence="1">
        <text>Random endo-hydrolysis of N-acetyl-beta-D-glucosaminide (1-&gt;4)-beta-linkages in chitin and chitodextrins.</text>
        <dbReference type="EC" id="3.2.1.14"/>
    </reaction>
</comment>